<protein>
    <submittedName>
        <fullName evidence="2">Heme biosynthesis-associated TPR protein</fullName>
    </submittedName>
</protein>
<evidence type="ECO:0000313" key="2">
    <source>
        <dbReference type="EMBL" id="CUO63761.1"/>
    </source>
</evidence>
<dbReference type="EMBL" id="CZBP01000023">
    <property type="protein sequence ID" value="CUQ25647.1"/>
    <property type="molecule type" value="Genomic_DNA"/>
</dbReference>
<dbReference type="Proteomes" id="UP000095762">
    <property type="component" value="Unassembled WGS sequence"/>
</dbReference>
<keyword evidence="1" id="KW-0812">Transmembrane</keyword>
<feature type="transmembrane region" description="Helical" evidence="1">
    <location>
        <begin position="7"/>
        <end position="25"/>
    </location>
</feature>
<keyword evidence="1" id="KW-1133">Transmembrane helix</keyword>
<evidence type="ECO:0000256" key="1">
    <source>
        <dbReference type="SAM" id="Phobius"/>
    </source>
</evidence>
<dbReference type="EMBL" id="CYZP01000047">
    <property type="protein sequence ID" value="CUO63761.1"/>
    <property type="molecule type" value="Genomic_DNA"/>
</dbReference>
<accession>A0A174GP73</accession>
<dbReference type="Proteomes" id="UP000095645">
    <property type="component" value="Unassembled WGS sequence"/>
</dbReference>
<evidence type="ECO:0000313" key="3">
    <source>
        <dbReference type="EMBL" id="CUQ25647.1"/>
    </source>
</evidence>
<evidence type="ECO:0000313" key="4">
    <source>
        <dbReference type="Proteomes" id="UP000095645"/>
    </source>
</evidence>
<organism evidence="2 4">
    <name type="scientific">Blautia obeum</name>
    <dbReference type="NCBI Taxonomy" id="40520"/>
    <lineage>
        <taxon>Bacteria</taxon>
        <taxon>Bacillati</taxon>
        <taxon>Bacillota</taxon>
        <taxon>Clostridia</taxon>
        <taxon>Lachnospirales</taxon>
        <taxon>Lachnospiraceae</taxon>
        <taxon>Blautia</taxon>
    </lineage>
</organism>
<feature type="transmembrane region" description="Helical" evidence="1">
    <location>
        <begin position="37"/>
        <end position="56"/>
    </location>
</feature>
<reference evidence="4 5" key="1">
    <citation type="submission" date="2015-09" db="EMBL/GenBank/DDBJ databases">
        <authorList>
            <consortium name="Pathogen Informatics"/>
        </authorList>
    </citation>
    <scope>NUCLEOTIDE SEQUENCE [LARGE SCALE GENOMIC DNA]</scope>
    <source>
        <strain evidence="2 4">2789STDY5834861</strain>
        <strain evidence="3 5">2789STDY5834957</strain>
    </source>
</reference>
<name>A0A174GP73_9FIRM</name>
<dbReference type="AlphaFoldDB" id="A0A174GP73"/>
<sequence>MIQNITGVVFIIFHIICCVLVWTGINSHLLKVKRYLILPVIFVPVWGMICVLLLHFQIFFHQDKKREIGIEKMKINEEIYRSIIAPKEESDRNIVPLEEVLLIDEAAMRRDLIMNVLNDDPENYIDMLKQARMNDDVEVVHYAITGMVELSKEYESRLQKIEYRYAKEPENQQLISEYCDFLQEYLSQGLLEGQMELVQRNQYIKLLKKKLKFKEDLHTYVCLAENQMQTKEYEQVLKSLERMDKKWHRNEEYWILRIRYYVELKQGKELKETLEQIQQEHIYLSAKGKEALAFWQE</sequence>
<proteinExistence type="predicted"/>
<keyword evidence="1" id="KW-0472">Membrane</keyword>
<gene>
    <name evidence="2" type="ORF">ERS852476_03479</name>
    <name evidence="3" type="ORF">ERS852569_02711</name>
</gene>
<evidence type="ECO:0000313" key="5">
    <source>
        <dbReference type="Proteomes" id="UP000095762"/>
    </source>
</evidence>